<evidence type="ECO:0000313" key="2">
    <source>
        <dbReference type="EMBL" id="GJT62451.1"/>
    </source>
</evidence>
<feature type="region of interest" description="Disordered" evidence="1">
    <location>
        <begin position="160"/>
        <end position="190"/>
    </location>
</feature>
<evidence type="ECO:0000313" key="3">
    <source>
        <dbReference type="Proteomes" id="UP001151760"/>
    </source>
</evidence>
<reference evidence="2" key="1">
    <citation type="journal article" date="2022" name="Int. J. Mol. Sci.">
        <title>Draft Genome of Tanacetum Coccineum: Genomic Comparison of Closely Related Tanacetum-Family Plants.</title>
        <authorList>
            <person name="Yamashiro T."/>
            <person name="Shiraishi A."/>
            <person name="Nakayama K."/>
            <person name="Satake H."/>
        </authorList>
    </citation>
    <scope>NUCLEOTIDE SEQUENCE</scope>
</reference>
<reference evidence="2" key="2">
    <citation type="submission" date="2022-01" db="EMBL/GenBank/DDBJ databases">
        <authorList>
            <person name="Yamashiro T."/>
            <person name="Shiraishi A."/>
            <person name="Satake H."/>
            <person name="Nakayama K."/>
        </authorList>
    </citation>
    <scope>NUCLEOTIDE SEQUENCE</scope>
</reference>
<protein>
    <submittedName>
        <fullName evidence="2">Uncharacterized protein</fullName>
    </submittedName>
</protein>
<keyword evidence="3" id="KW-1185">Reference proteome</keyword>
<organism evidence="2 3">
    <name type="scientific">Tanacetum coccineum</name>
    <dbReference type="NCBI Taxonomy" id="301880"/>
    <lineage>
        <taxon>Eukaryota</taxon>
        <taxon>Viridiplantae</taxon>
        <taxon>Streptophyta</taxon>
        <taxon>Embryophyta</taxon>
        <taxon>Tracheophyta</taxon>
        <taxon>Spermatophyta</taxon>
        <taxon>Magnoliopsida</taxon>
        <taxon>eudicotyledons</taxon>
        <taxon>Gunneridae</taxon>
        <taxon>Pentapetalae</taxon>
        <taxon>asterids</taxon>
        <taxon>campanulids</taxon>
        <taxon>Asterales</taxon>
        <taxon>Asteraceae</taxon>
        <taxon>Asteroideae</taxon>
        <taxon>Anthemideae</taxon>
        <taxon>Anthemidinae</taxon>
        <taxon>Tanacetum</taxon>
    </lineage>
</organism>
<accession>A0ABQ5FGA1</accession>
<proteinExistence type="predicted"/>
<evidence type="ECO:0000256" key="1">
    <source>
        <dbReference type="SAM" id="MobiDB-lite"/>
    </source>
</evidence>
<gene>
    <name evidence="2" type="ORF">Tco_1005984</name>
</gene>
<dbReference type="EMBL" id="BQNB010017378">
    <property type="protein sequence ID" value="GJT62451.1"/>
    <property type="molecule type" value="Genomic_DNA"/>
</dbReference>
<name>A0ABQ5FGA1_9ASTR</name>
<sequence length="221" mass="26064">MLDRKPLCIRRKKHFKLSLISALSMLKSLERFWIFVQELKVKNSLRENVDYLELIWEDFDFQIHHRKERKSRRKTMPFHRFTKVIINHFLSQHKSLFNLKFQHYHTIKDDGIVRRLKFVRIREDYQEYGLPIPDMMLNDAIKGSESYQMLLKYLNGQIPPKKSKGKGSQGKKTADTPVADVDVSEESDSKPARKRTCNTLIFHISAEGSFGVLRLNTITQA</sequence>
<dbReference type="Proteomes" id="UP001151760">
    <property type="component" value="Unassembled WGS sequence"/>
</dbReference>
<comment type="caution">
    <text evidence="2">The sequence shown here is derived from an EMBL/GenBank/DDBJ whole genome shotgun (WGS) entry which is preliminary data.</text>
</comment>